<feature type="transmembrane region" description="Helical" evidence="1">
    <location>
        <begin position="7"/>
        <end position="29"/>
    </location>
</feature>
<gene>
    <name evidence="2" type="ORF">TNO020_180218</name>
</gene>
<dbReference type="EMBL" id="OENF01000010">
    <property type="protein sequence ID" value="SOS74187.1"/>
    <property type="molecule type" value="Genomic_DNA"/>
</dbReference>
<name>A0A2H1YHB3_9FLAO</name>
<evidence type="ECO:0000313" key="2">
    <source>
        <dbReference type="EMBL" id="SOS74187.1"/>
    </source>
</evidence>
<dbReference type="AlphaFoldDB" id="A0A2H1YHB3"/>
<dbReference type="OrthoDB" id="6385003at2"/>
<accession>A0A2H1YHB3</accession>
<proteinExistence type="predicted"/>
<reference evidence="3" key="1">
    <citation type="submission" date="2017-11" db="EMBL/GenBank/DDBJ databases">
        <authorList>
            <person name="Duchaud E."/>
        </authorList>
    </citation>
    <scope>NUCLEOTIDE SEQUENCE [LARGE SCALE GENOMIC DNA]</scope>
    <source>
        <strain evidence="3">Tenacibaculum sp. TNO020</strain>
    </source>
</reference>
<feature type="transmembrane region" description="Helical" evidence="1">
    <location>
        <begin position="41"/>
        <end position="62"/>
    </location>
</feature>
<organism evidence="2 3">
    <name type="scientific">Tenacibaculum piscium</name>
    <dbReference type="NCBI Taxonomy" id="1458515"/>
    <lineage>
        <taxon>Bacteria</taxon>
        <taxon>Pseudomonadati</taxon>
        <taxon>Bacteroidota</taxon>
        <taxon>Flavobacteriia</taxon>
        <taxon>Flavobacteriales</taxon>
        <taxon>Flavobacteriaceae</taxon>
        <taxon>Tenacibaculum</taxon>
    </lineage>
</organism>
<sequence length="159" mass="18428">MEIFKEIISWTHIISATLSLIFGAVVLFGKKGDIKHRKIGLYYFYAMLINNLTALVILNAIGKWFFPHWLAVACLIVIIPGILAIKLKWTKHWLKIHIICLVISYYLLIGGAINEAFLHIESLRPHIINNDPIVRITHIISQFVFIGLLIYYLRKYKEN</sequence>
<dbReference type="RefSeq" id="WP_101916687.1">
    <property type="nucleotide sequence ID" value="NZ_OENF01000010.1"/>
</dbReference>
<feature type="transmembrane region" description="Helical" evidence="1">
    <location>
        <begin position="94"/>
        <end position="113"/>
    </location>
</feature>
<evidence type="ECO:0008006" key="4">
    <source>
        <dbReference type="Google" id="ProtNLM"/>
    </source>
</evidence>
<feature type="transmembrane region" description="Helical" evidence="1">
    <location>
        <begin position="68"/>
        <end position="87"/>
    </location>
</feature>
<protein>
    <recommendedName>
        <fullName evidence="4">Transmembrane protein</fullName>
    </recommendedName>
</protein>
<dbReference type="Proteomes" id="UP000234211">
    <property type="component" value="Unassembled WGS sequence"/>
</dbReference>
<keyword evidence="1" id="KW-0812">Transmembrane</keyword>
<keyword evidence="1" id="KW-1133">Transmembrane helix</keyword>
<keyword evidence="1" id="KW-0472">Membrane</keyword>
<feature type="transmembrane region" description="Helical" evidence="1">
    <location>
        <begin position="133"/>
        <end position="153"/>
    </location>
</feature>
<evidence type="ECO:0000313" key="3">
    <source>
        <dbReference type="Proteomes" id="UP000234211"/>
    </source>
</evidence>
<dbReference type="Pfam" id="PF10067">
    <property type="entry name" value="DUF2306"/>
    <property type="match status" value="1"/>
</dbReference>
<evidence type="ECO:0000256" key="1">
    <source>
        <dbReference type="SAM" id="Phobius"/>
    </source>
</evidence>
<dbReference type="InterPro" id="IPR018750">
    <property type="entry name" value="DUF2306_membrane"/>
</dbReference>
<keyword evidence="3" id="KW-1185">Reference proteome</keyword>